<accession>A0A5N5QEY7</accession>
<dbReference type="EMBL" id="SSOP01000179">
    <property type="protein sequence ID" value="KAB5590315.1"/>
    <property type="molecule type" value="Genomic_DNA"/>
</dbReference>
<name>A0A5N5QEY7_9AGAM</name>
<protein>
    <submittedName>
        <fullName evidence="1">Uncharacterized protein</fullName>
    </submittedName>
</protein>
<evidence type="ECO:0000313" key="2">
    <source>
        <dbReference type="Proteomes" id="UP000383932"/>
    </source>
</evidence>
<organism evidence="1 2">
    <name type="scientific">Ceratobasidium theobromae</name>
    <dbReference type="NCBI Taxonomy" id="1582974"/>
    <lineage>
        <taxon>Eukaryota</taxon>
        <taxon>Fungi</taxon>
        <taxon>Dikarya</taxon>
        <taxon>Basidiomycota</taxon>
        <taxon>Agaricomycotina</taxon>
        <taxon>Agaricomycetes</taxon>
        <taxon>Cantharellales</taxon>
        <taxon>Ceratobasidiaceae</taxon>
        <taxon>Ceratobasidium</taxon>
    </lineage>
</organism>
<comment type="caution">
    <text evidence="1">The sequence shown here is derived from an EMBL/GenBank/DDBJ whole genome shotgun (WGS) entry which is preliminary data.</text>
</comment>
<keyword evidence="2" id="KW-1185">Reference proteome</keyword>
<dbReference type="Proteomes" id="UP000383932">
    <property type="component" value="Unassembled WGS sequence"/>
</dbReference>
<reference evidence="1 2" key="1">
    <citation type="journal article" date="2019" name="Fungal Biol. Biotechnol.">
        <title>Draft genome sequence of fastidious pathogen Ceratobasidium theobromae, which causes vascular-streak dieback in Theobroma cacao.</title>
        <authorList>
            <person name="Ali S.S."/>
            <person name="Asman A."/>
            <person name="Shao J."/>
            <person name="Firmansyah A.P."/>
            <person name="Susilo A.W."/>
            <person name="Rosmana A."/>
            <person name="McMahon P."/>
            <person name="Junaid M."/>
            <person name="Guest D."/>
            <person name="Kheng T.Y."/>
            <person name="Meinhardt L.W."/>
            <person name="Bailey B.A."/>
        </authorList>
    </citation>
    <scope>NUCLEOTIDE SEQUENCE [LARGE SCALE GENOMIC DNA]</scope>
    <source>
        <strain evidence="1 2">CT2</strain>
    </source>
</reference>
<dbReference type="AlphaFoldDB" id="A0A5N5QEY7"/>
<proteinExistence type="predicted"/>
<sequence>MTKRSQIPGLGPQRDYTEIQLPSDPRAQVLAYQATHEFYGDTTRVSDVSVYFTKATWVKVGELTNPGNGHKRVEKKFSIGPSSQVDPDVGIIVGSNMWYHTIYAGDKLKYLNMKFGSERKEFNADEALYGGEATAGCNLGPGKTVQVYQRQYVFKFEAETITYRKGSTSYELGWDGITSHTSFEGTPRSDSFDATIKSNDFIYSSPPSTGARMVEMWPMCGPHSKV</sequence>
<gene>
    <name evidence="1" type="ORF">CTheo_6253</name>
</gene>
<evidence type="ECO:0000313" key="1">
    <source>
        <dbReference type="EMBL" id="KAB5590315.1"/>
    </source>
</evidence>